<evidence type="ECO:0000313" key="9">
    <source>
        <dbReference type="RefSeq" id="XP_022329598.1"/>
    </source>
</evidence>
<evidence type="ECO:0000256" key="7">
    <source>
        <dbReference type="ARBA" id="ARBA00035140"/>
    </source>
</evidence>
<dbReference type="PRINTS" id="PR01716">
    <property type="entry name" value="DEATHASSOCP3"/>
</dbReference>
<dbReference type="AlphaFoldDB" id="A0A8B8DPF6"/>
<dbReference type="Proteomes" id="UP000694844">
    <property type="component" value="Chromosome 4"/>
</dbReference>
<keyword evidence="8" id="KW-1185">Reference proteome</keyword>
<protein>
    <recommendedName>
        <fullName evidence="7">Small ribosomal subunit protein mS29</fullName>
    </recommendedName>
</protein>
<dbReference type="KEGG" id="cvn:111128321"/>
<dbReference type="RefSeq" id="XP_022329598.1">
    <property type="nucleotide sequence ID" value="XM_022473890.1"/>
</dbReference>
<reference evidence="9" key="1">
    <citation type="submission" date="2025-08" db="UniProtKB">
        <authorList>
            <consortium name="RefSeq"/>
        </authorList>
    </citation>
    <scope>IDENTIFICATION</scope>
    <source>
        <tissue evidence="9">Whole sample</tissue>
    </source>
</reference>
<sequence>MISVGRITSARILAGFGIHSALSRSSSSSKCWHRCLTTFRTERSNPADHTFEDEGLFYTIPHKDVQKLFLLNWLGPHERNMNNMFQEFSILIRRPALEVIDILKRLNYNYPLTRFLLYGEMSAGKKFIMTHILHFCKSQNWVLLTVPWANDWNCKRLDVSFNNHRESFFDLPVHSKNILEDFLIKNLHIIKDFTTAESYKFSEQEAFDQGVPLKDLISFGINRMKFANDVVGAVINELQILANSDKIKLLITVRGINSFWRKTGQRKEKVREIHAQQLTLVNQFMDLLQSDTKNAVALCSVESWVNDVKDRKAYLPTELLGKEGIDFLEPFIPIEVPKYSDAEVMKVMDYYEDRKWIQYPEAKTSDGRNQIKFLSGHNPYRLFRVCVPL</sequence>
<keyword evidence="5" id="KW-0496">Mitochondrion</keyword>
<dbReference type="PANTHER" id="PTHR12810:SF0">
    <property type="entry name" value="SMALL RIBOSOMAL SUBUNIT PROTEIN MS29"/>
    <property type="match status" value="1"/>
</dbReference>
<comment type="subcellular location">
    <subcellularLocation>
        <location evidence="1">Mitochondrion</location>
    </subcellularLocation>
</comment>
<evidence type="ECO:0000256" key="5">
    <source>
        <dbReference type="ARBA" id="ARBA00023128"/>
    </source>
</evidence>
<accession>A0A8B8DPF6</accession>
<evidence type="ECO:0000256" key="1">
    <source>
        <dbReference type="ARBA" id="ARBA00004173"/>
    </source>
</evidence>
<comment type="similarity">
    <text evidence="2">Belongs to the mitochondrion-specific ribosomal protein mS29 family.</text>
</comment>
<evidence type="ECO:0000256" key="4">
    <source>
        <dbReference type="ARBA" id="ARBA00022980"/>
    </source>
</evidence>
<keyword evidence="4" id="KW-0689">Ribosomal protein</keyword>
<proteinExistence type="inferred from homology"/>
<keyword evidence="6" id="KW-0687">Ribonucleoprotein</keyword>
<evidence type="ECO:0000313" key="8">
    <source>
        <dbReference type="Proteomes" id="UP000694844"/>
    </source>
</evidence>
<organism evidence="8 9">
    <name type="scientific">Crassostrea virginica</name>
    <name type="common">Eastern oyster</name>
    <dbReference type="NCBI Taxonomy" id="6565"/>
    <lineage>
        <taxon>Eukaryota</taxon>
        <taxon>Metazoa</taxon>
        <taxon>Spiralia</taxon>
        <taxon>Lophotrochozoa</taxon>
        <taxon>Mollusca</taxon>
        <taxon>Bivalvia</taxon>
        <taxon>Autobranchia</taxon>
        <taxon>Pteriomorphia</taxon>
        <taxon>Ostreida</taxon>
        <taxon>Ostreoidea</taxon>
        <taxon>Ostreidae</taxon>
        <taxon>Crassostrea</taxon>
    </lineage>
</organism>
<dbReference type="GO" id="GO:0005763">
    <property type="term" value="C:mitochondrial small ribosomal subunit"/>
    <property type="evidence" value="ECO:0007669"/>
    <property type="project" value="TreeGrafter"/>
</dbReference>
<dbReference type="InterPro" id="IPR019368">
    <property type="entry name" value="Ribosomal_mS29"/>
</dbReference>
<dbReference type="PANTHER" id="PTHR12810">
    <property type="entry name" value="MITOCHONDRIAL 28S RIBOSOMAL PROTEIN S29"/>
    <property type="match status" value="1"/>
</dbReference>
<evidence type="ECO:0000256" key="6">
    <source>
        <dbReference type="ARBA" id="ARBA00023274"/>
    </source>
</evidence>
<evidence type="ECO:0000256" key="3">
    <source>
        <dbReference type="ARBA" id="ARBA00022946"/>
    </source>
</evidence>
<dbReference type="GO" id="GO:0006915">
    <property type="term" value="P:apoptotic process"/>
    <property type="evidence" value="ECO:0007669"/>
    <property type="project" value="InterPro"/>
</dbReference>
<dbReference type="Pfam" id="PF10236">
    <property type="entry name" value="DAP3"/>
    <property type="match status" value="1"/>
</dbReference>
<evidence type="ECO:0000256" key="2">
    <source>
        <dbReference type="ARBA" id="ARBA00009863"/>
    </source>
</evidence>
<gene>
    <name evidence="9" type="primary">LOC111128321</name>
</gene>
<name>A0A8B8DPF6_CRAVI</name>
<dbReference type="GO" id="GO:0003735">
    <property type="term" value="F:structural constituent of ribosome"/>
    <property type="evidence" value="ECO:0007669"/>
    <property type="project" value="TreeGrafter"/>
</dbReference>
<dbReference type="InterPro" id="IPR008092">
    <property type="entry name" value="Ribosomal_mS29_met"/>
</dbReference>
<dbReference type="GeneID" id="111128321"/>
<keyword evidence="3" id="KW-0809">Transit peptide</keyword>
<dbReference type="OrthoDB" id="274828at2759"/>